<dbReference type="Proteomes" id="UP001367676">
    <property type="component" value="Unassembled WGS sequence"/>
</dbReference>
<evidence type="ECO:0000256" key="1">
    <source>
        <dbReference type="SAM" id="MobiDB-lite"/>
    </source>
</evidence>
<dbReference type="GO" id="GO:0036064">
    <property type="term" value="C:ciliary basal body"/>
    <property type="evidence" value="ECO:0007669"/>
    <property type="project" value="TreeGrafter"/>
</dbReference>
<feature type="region of interest" description="Disordered" evidence="1">
    <location>
        <begin position="38"/>
        <end position="64"/>
    </location>
</feature>
<feature type="compositionally biased region" description="Basic and acidic residues" evidence="1">
    <location>
        <begin position="149"/>
        <end position="163"/>
    </location>
</feature>
<feature type="compositionally biased region" description="Acidic residues" evidence="1">
    <location>
        <begin position="422"/>
        <end position="432"/>
    </location>
</feature>
<dbReference type="GO" id="GO:0000226">
    <property type="term" value="P:microtubule cytoskeleton organization"/>
    <property type="evidence" value="ECO:0007669"/>
    <property type="project" value="TreeGrafter"/>
</dbReference>
<dbReference type="EMBL" id="JBBCAQ010000006">
    <property type="protein sequence ID" value="KAK7603647.1"/>
    <property type="molecule type" value="Genomic_DNA"/>
</dbReference>
<dbReference type="AlphaFoldDB" id="A0AAN9YAB3"/>
<accession>A0AAN9YAB3</accession>
<feature type="compositionally biased region" description="Polar residues" evidence="1">
    <location>
        <begin position="38"/>
        <end position="48"/>
    </location>
</feature>
<feature type="compositionally biased region" description="Low complexity" evidence="1">
    <location>
        <begin position="135"/>
        <end position="148"/>
    </location>
</feature>
<comment type="caution">
    <text evidence="2">The sequence shown here is derived from an EMBL/GenBank/DDBJ whole genome shotgun (WGS) entry which is preliminary data.</text>
</comment>
<dbReference type="PANTHER" id="PTHR14917:SF4">
    <property type="entry name" value="SPERMATOGENESIS-ASSOCIATED 7"/>
    <property type="match status" value="1"/>
</dbReference>
<feature type="region of interest" description="Disordered" evidence="1">
    <location>
        <begin position="127"/>
        <end position="163"/>
    </location>
</feature>
<organism evidence="2 3">
    <name type="scientific">Parthenolecanium corni</name>
    <dbReference type="NCBI Taxonomy" id="536013"/>
    <lineage>
        <taxon>Eukaryota</taxon>
        <taxon>Metazoa</taxon>
        <taxon>Ecdysozoa</taxon>
        <taxon>Arthropoda</taxon>
        <taxon>Hexapoda</taxon>
        <taxon>Insecta</taxon>
        <taxon>Pterygota</taxon>
        <taxon>Neoptera</taxon>
        <taxon>Paraneoptera</taxon>
        <taxon>Hemiptera</taxon>
        <taxon>Sternorrhyncha</taxon>
        <taxon>Coccoidea</taxon>
        <taxon>Coccidae</taxon>
        <taxon>Parthenolecanium</taxon>
    </lineage>
</organism>
<keyword evidence="3" id="KW-1185">Reference proteome</keyword>
<feature type="compositionally biased region" description="Polar residues" evidence="1">
    <location>
        <begin position="401"/>
        <end position="421"/>
    </location>
</feature>
<evidence type="ECO:0008006" key="4">
    <source>
        <dbReference type="Google" id="ProtNLM"/>
    </source>
</evidence>
<sequence length="432" mass="49237">MENKQSVYLNMCHHYRKIFSAKSCVDTSPPKVYQRKFNQGKQRGTSPLRTAPVIKNPTSGTKSEGITKKIDNAVICPYFYQHHLKDMERKYEDNKSFMVSKKPFSPSILRSEAQSKLRNLHIYHPPRKKGVAINNTKSTTVSQTTNTTDQKKEKLGSRSLSKSELKTPKLTSFSVLENSYSEESSEDSAYNEGECILSSDSRGSTPQISTVKNHLTKRTFGTNTNDRVTHKISSVRNEKDDIVCIQFLKEITSDILKKNIFTNKALRAVFHQHMTLNKYQLDNDKMQKEVNKLQERLGVPLDDQFDDEDYGLGKDVPDTEVLDEKEEIVEESTSCTEIPKKETSNDDEKCMPQDEDIKHEDEEFEDNYSDSFSDLSQSDEEKIEHNNNSDSEEIASDNKELIQNSSSDSGKNFRKSASNSDIESDLEISEAS</sequence>
<reference evidence="2 3" key="1">
    <citation type="submission" date="2024-03" db="EMBL/GenBank/DDBJ databases">
        <title>Adaptation during the transition from Ophiocordyceps entomopathogen to insect associate is accompanied by gene loss and intensified selection.</title>
        <authorList>
            <person name="Ward C.M."/>
            <person name="Onetto C.A."/>
            <person name="Borneman A.R."/>
        </authorList>
    </citation>
    <scope>NUCLEOTIDE SEQUENCE [LARGE SCALE GENOMIC DNA]</scope>
    <source>
        <strain evidence="2">AWRI1</strain>
        <tissue evidence="2">Single Adult Female</tissue>
    </source>
</reference>
<dbReference type="PANTHER" id="PTHR14917">
    <property type="entry name" value="SPERMATOGENESIS-ASSOCIATED PROTEIN 7"/>
    <property type="match status" value="1"/>
</dbReference>
<proteinExistence type="predicted"/>
<gene>
    <name evidence="2" type="ORF">V9T40_003646</name>
</gene>
<feature type="region of interest" description="Disordered" evidence="1">
    <location>
        <begin position="324"/>
        <end position="432"/>
    </location>
</feature>
<protein>
    <recommendedName>
        <fullName evidence="4">Spermatogenesis-associated protein 7</fullName>
    </recommendedName>
</protein>
<evidence type="ECO:0000313" key="3">
    <source>
        <dbReference type="Proteomes" id="UP001367676"/>
    </source>
</evidence>
<evidence type="ECO:0000313" key="2">
    <source>
        <dbReference type="EMBL" id="KAK7603647.1"/>
    </source>
</evidence>
<name>A0AAN9YAB3_9HEMI</name>
<dbReference type="GO" id="GO:0005930">
    <property type="term" value="C:axoneme"/>
    <property type="evidence" value="ECO:0007669"/>
    <property type="project" value="TreeGrafter"/>
</dbReference>
<dbReference type="InterPro" id="IPR029357">
    <property type="entry name" value="SPATA7"/>
</dbReference>
<feature type="compositionally biased region" description="Basic and acidic residues" evidence="1">
    <location>
        <begin position="338"/>
        <end position="361"/>
    </location>
</feature>
<dbReference type="Pfam" id="PF15244">
    <property type="entry name" value="HSD3"/>
    <property type="match status" value="1"/>
</dbReference>